<dbReference type="RefSeq" id="WP_092550738.1">
    <property type="nucleotide sequence ID" value="NZ_FNPZ01000001.1"/>
</dbReference>
<evidence type="ECO:0000313" key="2">
    <source>
        <dbReference type="Proteomes" id="UP000198891"/>
    </source>
</evidence>
<name>A0A1H3MJY6_9MICO</name>
<gene>
    <name evidence="1" type="ORF">SAMN05216554_1459</name>
</gene>
<dbReference type="EMBL" id="FNPZ01000001">
    <property type="protein sequence ID" value="SDY77032.1"/>
    <property type="molecule type" value="Genomic_DNA"/>
</dbReference>
<proteinExistence type="predicted"/>
<reference evidence="1 2" key="1">
    <citation type="submission" date="2016-10" db="EMBL/GenBank/DDBJ databases">
        <authorList>
            <person name="de Groot N.N."/>
        </authorList>
    </citation>
    <scope>NUCLEOTIDE SEQUENCE [LARGE SCALE GENOMIC DNA]</scope>
    <source>
        <strain evidence="1 2">CGMCC 4.3491</strain>
    </source>
</reference>
<sequence>MTHTEITILNYTVNADVYARYGADFDAEAVNDEILRILNDAAPAGVTIERNGKVLAEDAAIATARSFDWAGTLKRIDLDTILAKHGR</sequence>
<keyword evidence="2" id="KW-1185">Reference proteome</keyword>
<dbReference type="AlphaFoldDB" id="A0A1H3MJY6"/>
<dbReference type="Proteomes" id="UP000198891">
    <property type="component" value="Unassembled WGS sequence"/>
</dbReference>
<accession>A0A1H3MJY6</accession>
<protein>
    <submittedName>
        <fullName evidence="1">Uncharacterized protein</fullName>
    </submittedName>
</protein>
<dbReference type="OrthoDB" id="5006876at2"/>
<dbReference type="STRING" id="381665.SAMN05216554_1459"/>
<evidence type="ECO:0000313" key="1">
    <source>
        <dbReference type="EMBL" id="SDY77032.1"/>
    </source>
</evidence>
<organism evidence="1 2">
    <name type="scientific">Herbiconiux ginsengi</name>
    <dbReference type="NCBI Taxonomy" id="381665"/>
    <lineage>
        <taxon>Bacteria</taxon>
        <taxon>Bacillati</taxon>
        <taxon>Actinomycetota</taxon>
        <taxon>Actinomycetes</taxon>
        <taxon>Micrococcales</taxon>
        <taxon>Microbacteriaceae</taxon>
        <taxon>Herbiconiux</taxon>
    </lineage>
</organism>